<comment type="caution">
    <text evidence="2">The sequence shown here is derived from an EMBL/GenBank/DDBJ whole genome shotgun (WGS) entry which is preliminary data.</text>
</comment>
<reference evidence="2" key="1">
    <citation type="journal article" date="2015" name="Nature">
        <title>Complex archaea that bridge the gap between prokaryotes and eukaryotes.</title>
        <authorList>
            <person name="Spang A."/>
            <person name="Saw J.H."/>
            <person name="Jorgensen S.L."/>
            <person name="Zaremba-Niedzwiedzka K."/>
            <person name="Martijn J."/>
            <person name="Lind A.E."/>
            <person name="van Eijk R."/>
            <person name="Schleper C."/>
            <person name="Guy L."/>
            <person name="Ettema T.J."/>
        </authorList>
    </citation>
    <scope>NUCLEOTIDE SEQUENCE</scope>
</reference>
<dbReference type="Pfam" id="PF01713">
    <property type="entry name" value="Smr"/>
    <property type="match status" value="1"/>
</dbReference>
<evidence type="ECO:0000313" key="2">
    <source>
        <dbReference type="EMBL" id="KKL91293.1"/>
    </source>
</evidence>
<sequence length="41" mass="4890">MEIRIRGLELWEALEEISYRLEECQIKGVQEISIIHGYRKG</sequence>
<dbReference type="EMBL" id="LAZR01019772">
    <property type="protein sequence ID" value="KKL91293.1"/>
    <property type="molecule type" value="Genomic_DNA"/>
</dbReference>
<dbReference type="AlphaFoldDB" id="A0A0F9FY98"/>
<accession>A0A0F9FY98</accession>
<protein>
    <recommendedName>
        <fullName evidence="1">Smr domain-containing protein</fullName>
    </recommendedName>
</protein>
<organism evidence="2">
    <name type="scientific">marine sediment metagenome</name>
    <dbReference type="NCBI Taxonomy" id="412755"/>
    <lineage>
        <taxon>unclassified sequences</taxon>
        <taxon>metagenomes</taxon>
        <taxon>ecological metagenomes</taxon>
    </lineage>
</organism>
<name>A0A0F9FY98_9ZZZZ</name>
<dbReference type="Gene3D" id="3.30.1370.110">
    <property type="match status" value="1"/>
</dbReference>
<dbReference type="InterPro" id="IPR036063">
    <property type="entry name" value="Smr_dom_sf"/>
</dbReference>
<gene>
    <name evidence="2" type="ORF">LCGC14_1896160</name>
</gene>
<proteinExistence type="predicted"/>
<evidence type="ECO:0000259" key="1">
    <source>
        <dbReference type="Pfam" id="PF01713"/>
    </source>
</evidence>
<dbReference type="InterPro" id="IPR002625">
    <property type="entry name" value="Smr_dom"/>
</dbReference>
<feature type="domain" description="Smr" evidence="1">
    <location>
        <begin position="5"/>
        <end position="38"/>
    </location>
</feature>